<reference evidence="12 13" key="2">
    <citation type="journal article" date="2011" name="Stand. Genomic Sci.">
        <title>Complete genome sequence of Truepera radiovictrix type strain (RQ-24).</title>
        <authorList>
            <person name="Ivanova N."/>
            <person name="Rohde C."/>
            <person name="Munk C."/>
            <person name="Nolan M."/>
            <person name="Lucas S."/>
            <person name="Del Rio T.G."/>
            <person name="Tice H."/>
            <person name="Deshpande S."/>
            <person name="Cheng J.F."/>
            <person name="Tapia R."/>
            <person name="Han C."/>
            <person name="Goodwin L."/>
            <person name="Pitluck S."/>
            <person name="Liolios K."/>
            <person name="Mavromatis K."/>
            <person name="Mikhailova N."/>
            <person name="Pati A."/>
            <person name="Chen A."/>
            <person name="Palaniappan K."/>
            <person name="Land M."/>
            <person name="Hauser L."/>
            <person name="Chang Y.J."/>
            <person name="Jeffries C.D."/>
            <person name="Brambilla E."/>
            <person name="Rohde M."/>
            <person name="Goker M."/>
            <person name="Tindall B.J."/>
            <person name="Woyke T."/>
            <person name="Bristow J."/>
            <person name="Eisen J.A."/>
            <person name="Markowitz V."/>
            <person name="Hugenholtz P."/>
            <person name="Kyrpides N.C."/>
            <person name="Klenk H.P."/>
            <person name="Lapidus A."/>
        </authorList>
    </citation>
    <scope>NUCLEOTIDE SEQUENCE [LARGE SCALE GENOMIC DNA]</scope>
    <source>
        <strain evidence="13">DSM 17093 / CIP 108686 / LMG 22925 / RQ-24</strain>
    </source>
</reference>
<comment type="pathway">
    <text evidence="3 11">Carbohydrate degradation; pentose phosphate pathway; D-glyceraldehyde 3-phosphate and beta-D-fructose 6-phosphate from D-ribose 5-phosphate and D-xylulose 5-phosphate (non-oxidative stage): step 2/3.</text>
</comment>
<dbReference type="GO" id="GO:0004801">
    <property type="term" value="F:transaldolase activity"/>
    <property type="evidence" value="ECO:0007669"/>
    <property type="project" value="UniProtKB-UniRule"/>
</dbReference>
<dbReference type="CDD" id="cd00955">
    <property type="entry name" value="Transaldolase_like"/>
    <property type="match status" value="1"/>
</dbReference>
<dbReference type="InterPro" id="IPR001585">
    <property type="entry name" value="TAL/FSA"/>
</dbReference>
<comment type="subcellular location">
    <subcellularLocation>
        <location evidence="2 11">Cytoplasm</location>
    </subcellularLocation>
</comment>
<reference evidence="13" key="1">
    <citation type="submission" date="2010-05" db="EMBL/GenBank/DDBJ databases">
        <title>The complete genome of Truepera radiovictris DSM 17093.</title>
        <authorList>
            <consortium name="US DOE Joint Genome Institute (JGI-PGF)"/>
            <person name="Lucas S."/>
            <person name="Copeland A."/>
            <person name="Lapidus A."/>
            <person name="Glavina del Rio T."/>
            <person name="Dalin E."/>
            <person name="Tice H."/>
            <person name="Bruce D."/>
            <person name="Goodwin L."/>
            <person name="Pitluck S."/>
            <person name="Kyrpides N."/>
            <person name="Mavromatis K."/>
            <person name="Ovchinnikova G."/>
            <person name="Munk A.C."/>
            <person name="Detter J.C."/>
            <person name="Han C."/>
            <person name="Tapia R."/>
            <person name="Land M."/>
            <person name="Hauser L."/>
            <person name="Markowitz V."/>
            <person name="Cheng J.-F."/>
            <person name="Hugenholtz P."/>
            <person name="Woyke T."/>
            <person name="Wu D."/>
            <person name="Tindall B."/>
            <person name="Pomrenke H.G."/>
            <person name="Brambilla E."/>
            <person name="Klenk H.-P."/>
            <person name="Eisen J.A."/>
        </authorList>
    </citation>
    <scope>NUCLEOTIDE SEQUENCE [LARGE SCALE GENOMIC DNA]</scope>
    <source>
        <strain evidence="13">DSM 17093 / CIP 108686 / LMG 22925 / RQ-24</strain>
    </source>
</reference>
<dbReference type="NCBIfam" id="NF002881">
    <property type="entry name" value="PRK03343.1"/>
    <property type="match status" value="1"/>
</dbReference>
<dbReference type="RefSeq" id="WP_013178254.1">
    <property type="nucleotide sequence ID" value="NC_014221.1"/>
</dbReference>
<sequence>MNPLKALHTFGQSPWLDDLRRKLVRGGELQRLIDEDGVRGLTSNPAIFEKAIAQSSDYDDAIRELSAQGRSVTEIYEALTIEDVQAAADLFRPLYDESGGEHGFVSYEVSPHLALDTEGTLAEARDLWKRIARPNVMIKVPATEPGLPAIRTLISEGINVNVTLIFGLPRYRKVAEAYLAGLQDRAERGESVAGIASVASFFLSRIDVLFDPMLQEIASEGGERGERARRIVGEVAIASAKVAYEMYGELFGAPFEALRAQGAKPQRLLWASTGTKNPEYSRVKYVEPLIGPDTINTMPQETLEAYREEGQPAARLTEGLDEAHRVLDDLKALGLSLDEGAQRLEDEGITKFTGPFDSLMETLAKAREEALAKV</sequence>
<dbReference type="PROSITE" id="PS00958">
    <property type="entry name" value="TRANSALDOLASE_2"/>
    <property type="match status" value="1"/>
</dbReference>
<evidence type="ECO:0000256" key="10">
    <source>
        <dbReference type="ARBA" id="ARBA00048810"/>
    </source>
</evidence>
<evidence type="ECO:0000256" key="5">
    <source>
        <dbReference type="ARBA" id="ARBA00013151"/>
    </source>
</evidence>
<dbReference type="SUPFAM" id="SSF51569">
    <property type="entry name" value="Aldolase"/>
    <property type="match status" value="1"/>
</dbReference>
<dbReference type="GO" id="GO:0005737">
    <property type="term" value="C:cytoplasm"/>
    <property type="evidence" value="ECO:0007669"/>
    <property type="project" value="UniProtKB-SubCell"/>
</dbReference>
<dbReference type="GO" id="GO:0006098">
    <property type="term" value="P:pentose-phosphate shunt"/>
    <property type="evidence" value="ECO:0007669"/>
    <property type="project" value="UniProtKB-UniRule"/>
</dbReference>
<dbReference type="HOGENOM" id="CLU_050771_1_0_0"/>
<proteinExistence type="inferred from homology"/>
<evidence type="ECO:0000256" key="7">
    <source>
        <dbReference type="ARBA" id="ARBA00022679"/>
    </source>
</evidence>
<feature type="active site" description="Schiff-base intermediate with substrate" evidence="11">
    <location>
        <position position="139"/>
    </location>
</feature>
<dbReference type="InterPro" id="IPR013785">
    <property type="entry name" value="Aldolase_TIM"/>
</dbReference>
<dbReference type="Proteomes" id="UP000000379">
    <property type="component" value="Chromosome"/>
</dbReference>
<evidence type="ECO:0000256" key="8">
    <source>
        <dbReference type="ARBA" id="ARBA00023126"/>
    </source>
</evidence>
<dbReference type="PANTHER" id="PTHR10683">
    <property type="entry name" value="TRANSALDOLASE"/>
    <property type="match status" value="1"/>
</dbReference>
<evidence type="ECO:0000256" key="3">
    <source>
        <dbReference type="ARBA" id="ARBA00004857"/>
    </source>
</evidence>
<keyword evidence="8 11" id="KW-0570">Pentose shunt</keyword>
<dbReference type="PANTHER" id="PTHR10683:SF31">
    <property type="entry name" value="TRANSALDOLASE"/>
    <property type="match status" value="1"/>
</dbReference>
<evidence type="ECO:0000256" key="1">
    <source>
        <dbReference type="ARBA" id="ARBA00003518"/>
    </source>
</evidence>
<evidence type="ECO:0000256" key="11">
    <source>
        <dbReference type="HAMAP-Rule" id="MF_00493"/>
    </source>
</evidence>
<dbReference type="PIRSF" id="PIRSF036915">
    <property type="entry name" value="Trnald_Bac_Plnt"/>
    <property type="match status" value="1"/>
</dbReference>
<dbReference type="STRING" id="649638.Trad_1769"/>
<comment type="catalytic activity">
    <reaction evidence="10 11">
        <text>D-sedoheptulose 7-phosphate + D-glyceraldehyde 3-phosphate = D-erythrose 4-phosphate + beta-D-fructose 6-phosphate</text>
        <dbReference type="Rhea" id="RHEA:17053"/>
        <dbReference type="ChEBI" id="CHEBI:16897"/>
        <dbReference type="ChEBI" id="CHEBI:57483"/>
        <dbReference type="ChEBI" id="CHEBI:57634"/>
        <dbReference type="ChEBI" id="CHEBI:59776"/>
        <dbReference type="EC" id="2.2.1.2"/>
    </reaction>
</comment>
<dbReference type="GO" id="GO:0005975">
    <property type="term" value="P:carbohydrate metabolic process"/>
    <property type="evidence" value="ECO:0007669"/>
    <property type="project" value="InterPro"/>
</dbReference>
<dbReference type="UniPathway" id="UPA00115">
    <property type="reaction ID" value="UER00414"/>
</dbReference>
<keyword evidence="7 11" id="KW-0808">Transferase</keyword>
<gene>
    <name evidence="11" type="primary">tal</name>
    <name evidence="12" type="ordered locus">Trad_1769</name>
</gene>
<dbReference type="NCBIfam" id="TIGR00876">
    <property type="entry name" value="tal_mycobact"/>
    <property type="match status" value="1"/>
</dbReference>
<dbReference type="Pfam" id="PF00923">
    <property type="entry name" value="TAL_FSA"/>
    <property type="match status" value="1"/>
</dbReference>
<dbReference type="HAMAP" id="MF_00493">
    <property type="entry name" value="Transaldolase_2"/>
    <property type="match status" value="1"/>
</dbReference>
<name>D7CQA3_TRURR</name>
<evidence type="ECO:0000256" key="2">
    <source>
        <dbReference type="ARBA" id="ARBA00004496"/>
    </source>
</evidence>
<dbReference type="AlphaFoldDB" id="D7CQA3"/>
<dbReference type="Gene3D" id="3.20.20.70">
    <property type="entry name" value="Aldolase class I"/>
    <property type="match status" value="1"/>
</dbReference>
<dbReference type="EC" id="2.2.1.2" evidence="5 11"/>
<comment type="similarity">
    <text evidence="4 11">Belongs to the transaldolase family. Type 2 subfamily.</text>
</comment>
<keyword evidence="13" id="KW-1185">Reference proteome</keyword>
<evidence type="ECO:0000256" key="4">
    <source>
        <dbReference type="ARBA" id="ARBA00008426"/>
    </source>
</evidence>
<dbReference type="eggNOG" id="COG0176">
    <property type="taxonomic scope" value="Bacteria"/>
</dbReference>
<protein>
    <recommendedName>
        <fullName evidence="5 11">Transaldolase</fullName>
        <ecNumber evidence="5 11">2.2.1.2</ecNumber>
    </recommendedName>
</protein>
<dbReference type="InterPro" id="IPR018225">
    <property type="entry name" value="Transaldolase_AS"/>
</dbReference>
<evidence type="ECO:0000256" key="6">
    <source>
        <dbReference type="ARBA" id="ARBA00022490"/>
    </source>
</evidence>
<evidence type="ECO:0000313" key="12">
    <source>
        <dbReference type="EMBL" id="ADI14887.1"/>
    </source>
</evidence>
<organism evidence="12 13">
    <name type="scientific">Truepera radiovictrix (strain DSM 17093 / CIP 108686 / LMG 22925 / RQ-24)</name>
    <dbReference type="NCBI Taxonomy" id="649638"/>
    <lineage>
        <taxon>Bacteria</taxon>
        <taxon>Thermotogati</taxon>
        <taxon>Deinococcota</taxon>
        <taxon>Deinococci</taxon>
        <taxon>Trueperales</taxon>
        <taxon>Trueperaceae</taxon>
        <taxon>Truepera</taxon>
    </lineage>
</organism>
<keyword evidence="6 11" id="KW-0963">Cytoplasm</keyword>
<keyword evidence="9 11" id="KW-0704">Schiff base</keyword>
<dbReference type="InterPro" id="IPR004732">
    <property type="entry name" value="Transaldolase_2"/>
</dbReference>
<evidence type="ECO:0000256" key="9">
    <source>
        <dbReference type="ARBA" id="ARBA00023270"/>
    </source>
</evidence>
<dbReference type="EMBL" id="CP002049">
    <property type="protein sequence ID" value="ADI14887.1"/>
    <property type="molecule type" value="Genomic_DNA"/>
</dbReference>
<comment type="function">
    <text evidence="1 11">Transaldolase is important for the balance of metabolites in the pentose-phosphate pathway.</text>
</comment>
<evidence type="ECO:0000313" key="13">
    <source>
        <dbReference type="Proteomes" id="UP000000379"/>
    </source>
</evidence>
<dbReference type="KEGG" id="tra:Trad_1769"/>
<dbReference type="OrthoDB" id="140919at2"/>
<accession>D7CQA3</accession>